<keyword evidence="7" id="KW-1185">Reference proteome</keyword>
<name>A0A3A9AQG9_9FIRM</name>
<dbReference type="GO" id="GO:0071973">
    <property type="term" value="P:bacterial-type flagellum-dependent cell motility"/>
    <property type="evidence" value="ECO:0007669"/>
    <property type="project" value="InterPro"/>
</dbReference>
<evidence type="ECO:0000313" key="7">
    <source>
        <dbReference type="Proteomes" id="UP000280696"/>
    </source>
</evidence>
<keyword evidence="6" id="KW-0282">Flagellum</keyword>
<dbReference type="RefSeq" id="WP_120466576.1">
    <property type="nucleotide sequence ID" value="NZ_CATAJS010000007.1"/>
</dbReference>
<dbReference type="EMBL" id="RAYQ01000002">
    <property type="protein sequence ID" value="RKI93642.1"/>
    <property type="molecule type" value="Genomic_DNA"/>
</dbReference>
<reference evidence="6 7" key="1">
    <citation type="submission" date="2018-09" db="EMBL/GenBank/DDBJ databases">
        <title>Murine metabolic-syndrome-specific gut microbial biobank.</title>
        <authorList>
            <person name="Liu C."/>
        </authorList>
    </citation>
    <scope>NUCLEOTIDE SEQUENCE [LARGE SCALE GENOMIC DNA]</scope>
    <source>
        <strain evidence="6 7">0.1xD8-82</strain>
    </source>
</reference>
<evidence type="ECO:0000256" key="3">
    <source>
        <dbReference type="ARBA" id="ARBA00023143"/>
    </source>
</evidence>
<keyword evidence="6" id="KW-0966">Cell projection</keyword>
<comment type="caution">
    <text evidence="6">The sequence shown here is derived from an EMBL/GenBank/DDBJ whole genome shotgun (WGS) entry which is preliminary data.</text>
</comment>
<evidence type="ECO:0000256" key="5">
    <source>
        <dbReference type="NCBIfam" id="TIGR00205"/>
    </source>
</evidence>
<dbReference type="NCBIfam" id="TIGR00205">
    <property type="entry name" value="fliE"/>
    <property type="match status" value="1"/>
</dbReference>
<comment type="similarity">
    <text evidence="2 4">Belongs to the FliE family.</text>
</comment>
<accession>A0A3A9AQG9</accession>
<evidence type="ECO:0000313" key="6">
    <source>
        <dbReference type="EMBL" id="RKI93642.1"/>
    </source>
</evidence>
<dbReference type="GO" id="GO:0003774">
    <property type="term" value="F:cytoskeletal motor activity"/>
    <property type="evidence" value="ECO:0007669"/>
    <property type="project" value="InterPro"/>
</dbReference>
<dbReference type="HAMAP" id="MF_00724">
    <property type="entry name" value="FliE"/>
    <property type="match status" value="1"/>
</dbReference>
<evidence type="ECO:0000256" key="4">
    <source>
        <dbReference type="HAMAP-Rule" id="MF_00724"/>
    </source>
</evidence>
<comment type="subcellular location">
    <subcellularLocation>
        <location evidence="1 4">Bacterial flagellum basal body</location>
    </subcellularLocation>
</comment>
<proteinExistence type="inferred from homology"/>
<protein>
    <recommendedName>
        <fullName evidence="4 5">Flagellar hook-basal body complex protein FliE</fullName>
    </recommendedName>
</protein>
<gene>
    <name evidence="4 6" type="primary">fliE</name>
    <name evidence="6" type="ORF">D7V94_02835</name>
</gene>
<dbReference type="GO" id="GO:0009425">
    <property type="term" value="C:bacterial-type flagellum basal body"/>
    <property type="evidence" value="ECO:0007669"/>
    <property type="project" value="UniProtKB-SubCell"/>
</dbReference>
<sequence>MDIASLYNISSGAIREAAETARAAGERESVGEFGNFFEKAIENLNTTNAYLSDAENEKLRWALGETDNTNELGIALQKASTALQYTVAVRDKFIEAYREIMQMQI</sequence>
<dbReference type="Proteomes" id="UP000280696">
    <property type="component" value="Unassembled WGS sequence"/>
</dbReference>
<dbReference type="OrthoDB" id="9812413at2"/>
<evidence type="ECO:0000256" key="2">
    <source>
        <dbReference type="ARBA" id="ARBA00009272"/>
    </source>
</evidence>
<dbReference type="PANTHER" id="PTHR34653:SF1">
    <property type="entry name" value="FLAGELLAR HOOK-BASAL BODY COMPLEX PROTEIN FLIE"/>
    <property type="match status" value="1"/>
</dbReference>
<dbReference type="PANTHER" id="PTHR34653">
    <property type="match status" value="1"/>
</dbReference>
<keyword evidence="6" id="KW-0969">Cilium</keyword>
<dbReference type="AlphaFoldDB" id="A0A3A9AQG9"/>
<dbReference type="InterPro" id="IPR001624">
    <property type="entry name" value="FliE"/>
</dbReference>
<keyword evidence="3 4" id="KW-0975">Bacterial flagellum</keyword>
<organism evidence="6 7">
    <name type="scientific">Parablautia intestinalis</name>
    <dbReference type="NCBI Taxonomy" id="2320100"/>
    <lineage>
        <taxon>Bacteria</taxon>
        <taxon>Bacillati</taxon>
        <taxon>Bacillota</taxon>
        <taxon>Clostridia</taxon>
        <taxon>Lachnospirales</taxon>
        <taxon>Lachnospiraceae</taxon>
        <taxon>Parablautia</taxon>
    </lineage>
</organism>
<evidence type="ECO:0000256" key="1">
    <source>
        <dbReference type="ARBA" id="ARBA00004117"/>
    </source>
</evidence>
<dbReference type="GO" id="GO:0005198">
    <property type="term" value="F:structural molecule activity"/>
    <property type="evidence" value="ECO:0007669"/>
    <property type="project" value="UniProtKB-UniRule"/>
</dbReference>
<dbReference type="Pfam" id="PF02049">
    <property type="entry name" value="FliE"/>
    <property type="match status" value="1"/>
</dbReference>